<evidence type="ECO:0000256" key="3">
    <source>
        <dbReference type="ARBA" id="ARBA00023002"/>
    </source>
</evidence>
<name>A0A9P8UTR4_9PEZI</name>
<evidence type="ECO:0000256" key="4">
    <source>
        <dbReference type="ARBA" id="ARBA00023154"/>
    </source>
</evidence>
<evidence type="ECO:0000256" key="9">
    <source>
        <dbReference type="ARBA" id="ARBA00067598"/>
    </source>
</evidence>
<comment type="pathway">
    <text evidence="7">Amino-acid biosynthesis; L-lysine biosynthesis via AAA pathway; L-lysine from L-alpha-aminoadipate (fungal route): step 2/3.</text>
</comment>
<proteinExistence type="inferred from homology"/>
<evidence type="ECO:0000256" key="5">
    <source>
        <dbReference type="ARBA" id="ARBA00038048"/>
    </source>
</evidence>
<dbReference type="Proteomes" id="UP000758603">
    <property type="component" value="Unassembled WGS sequence"/>
</dbReference>
<dbReference type="GO" id="GO:0004755">
    <property type="term" value="F:saccharopine dehydrogenase (NADP+, L-glutamate-forming) activity"/>
    <property type="evidence" value="ECO:0007669"/>
    <property type="project" value="UniProtKB-EC"/>
</dbReference>
<evidence type="ECO:0000259" key="12">
    <source>
        <dbReference type="Pfam" id="PF16653"/>
    </source>
</evidence>
<dbReference type="Gene3D" id="3.40.50.720">
    <property type="entry name" value="NAD(P)-binding Rossmann-like Domain"/>
    <property type="match status" value="1"/>
</dbReference>
<evidence type="ECO:0000256" key="1">
    <source>
        <dbReference type="ARBA" id="ARBA00022605"/>
    </source>
</evidence>
<accession>A0A9P8UTR4</accession>
<keyword evidence="1" id="KW-0028">Amino-acid biosynthesis</keyword>
<dbReference type="Gene3D" id="3.30.360.10">
    <property type="entry name" value="Dihydrodipicolinate Reductase, domain 2"/>
    <property type="match status" value="1"/>
</dbReference>
<comment type="caution">
    <text evidence="13">The sequence shown here is derived from an EMBL/GenBank/DDBJ whole genome shotgun (WGS) entry which is preliminary data.</text>
</comment>
<comment type="similarity">
    <text evidence="5">Belongs to the saccharopine dehydrogenase family.</text>
</comment>
<dbReference type="OrthoDB" id="10059875at2759"/>
<evidence type="ECO:0000256" key="2">
    <source>
        <dbReference type="ARBA" id="ARBA00022857"/>
    </source>
</evidence>
<feature type="domain" description="Saccharopine dehydrogenase NADP binding" evidence="11">
    <location>
        <begin position="7"/>
        <end position="121"/>
    </location>
</feature>
<dbReference type="FunFam" id="3.30.360.10:FF:000008">
    <property type="entry name" value="Alpha-aminoadipic semialdehyde synthase, mitochondrial"/>
    <property type="match status" value="1"/>
</dbReference>
<comment type="catalytic activity">
    <reaction evidence="6">
        <text>L-saccharopine + NADP(+) + H2O = (S)-2-amino-6-oxohexanoate + L-glutamate + NADPH + H(+)</text>
        <dbReference type="Rhea" id="RHEA:10020"/>
        <dbReference type="ChEBI" id="CHEBI:15377"/>
        <dbReference type="ChEBI" id="CHEBI:15378"/>
        <dbReference type="ChEBI" id="CHEBI:29985"/>
        <dbReference type="ChEBI" id="CHEBI:57783"/>
        <dbReference type="ChEBI" id="CHEBI:57951"/>
        <dbReference type="ChEBI" id="CHEBI:58321"/>
        <dbReference type="ChEBI" id="CHEBI:58349"/>
        <dbReference type="EC" id="1.5.1.10"/>
    </reaction>
</comment>
<dbReference type="SUPFAM" id="SSF55347">
    <property type="entry name" value="Glyceraldehyde-3-phosphate dehydrogenase-like, C-terminal domain"/>
    <property type="match status" value="1"/>
</dbReference>
<protein>
    <recommendedName>
        <fullName evidence="9">Saccharopine dehydrogenase [NADP(+), L-glutamate-forming]</fullName>
        <ecNumber evidence="8">1.5.1.10</ecNumber>
    </recommendedName>
    <alternativeName>
        <fullName evidence="10">Saccharopine reductase</fullName>
    </alternativeName>
</protein>
<dbReference type="AlphaFoldDB" id="A0A9P8UTR4"/>
<dbReference type="InterPro" id="IPR051168">
    <property type="entry name" value="AASS"/>
</dbReference>
<dbReference type="EMBL" id="JAGPXC010000002">
    <property type="protein sequence ID" value="KAH6658347.1"/>
    <property type="molecule type" value="Genomic_DNA"/>
</dbReference>
<dbReference type="PANTHER" id="PTHR11133:SF22">
    <property type="entry name" value="ALPHA-AMINOADIPIC SEMIALDEHYDE SYNTHASE, MITOCHONDRIAL"/>
    <property type="match status" value="1"/>
</dbReference>
<evidence type="ECO:0000313" key="14">
    <source>
        <dbReference type="Proteomes" id="UP000758603"/>
    </source>
</evidence>
<dbReference type="InterPro" id="IPR032095">
    <property type="entry name" value="Sacchrp_dh-like_C"/>
</dbReference>
<dbReference type="Pfam" id="PF16653">
    <property type="entry name" value="Sacchrp_dh_C"/>
    <property type="match status" value="1"/>
</dbReference>
<sequence>MASHNRVLMLGAGFVTRPTLDILSESGIPVTVACRTLESAKSLSAGVKNATPISLDVTDDQALDAEVAKHDLVISLIPYTFHATVIKSAIRQKKHVVTTSYVSPAMLELDQQCKDAGITVMNEIGLDPGIDHLYAVKTIEEVHSAGGKVKSFLSYCGGLPAPEASDNPLGYKFSWSPRGVLLALRNAAKYWKDGKVVEVEGPELMATAKPYFIYPGYAFVAYPNRDSTPYKERYNIPEADTIIRGTLRYQGFPEFIKTLVDIGFLDDNEQDILKQSVSWKEATKAVLGVSSSSQSDLEASVLSKAKFASEEEKQRILGGLRWIGIFSDEKTIPRGNPLDTLCATLEKKMQFEENERDLVMLQHKFEIEHKDGSHETRTSTLVEYGEPKGYSAMARLVGVPCAVAVKQVLNGTLSEKGVLAPMGSKINDPIMKELKEKYGIYCTEKTIS</sequence>
<feature type="domain" description="Saccharopine dehydrogenase-like C-terminal" evidence="12">
    <location>
        <begin position="125"/>
        <end position="440"/>
    </location>
</feature>
<dbReference type="Pfam" id="PF03435">
    <property type="entry name" value="Sacchrp_dh_NADP"/>
    <property type="match status" value="1"/>
</dbReference>
<dbReference type="Gene3D" id="1.10.1870.10">
    <property type="entry name" value="Domain 3, Saccharopine reductase"/>
    <property type="match status" value="1"/>
</dbReference>
<dbReference type="InterPro" id="IPR036291">
    <property type="entry name" value="NAD(P)-bd_dom_sf"/>
</dbReference>
<gene>
    <name evidence="13" type="ORF">BKA67DRAFT_591364</name>
</gene>
<organism evidence="13 14">
    <name type="scientific">Truncatella angustata</name>
    <dbReference type="NCBI Taxonomy" id="152316"/>
    <lineage>
        <taxon>Eukaryota</taxon>
        <taxon>Fungi</taxon>
        <taxon>Dikarya</taxon>
        <taxon>Ascomycota</taxon>
        <taxon>Pezizomycotina</taxon>
        <taxon>Sordariomycetes</taxon>
        <taxon>Xylariomycetidae</taxon>
        <taxon>Amphisphaeriales</taxon>
        <taxon>Sporocadaceae</taxon>
        <taxon>Truncatella</taxon>
    </lineage>
</organism>
<keyword evidence="4" id="KW-0457">Lysine biosynthesis</keyword>
<dbReference type="GO" id="GO:0005737">
    <property type="term" value="C:cytoplasm"/>
    <property type="evidence" value="ECO:0007669"/>
    <property type="project" value="TreeGrafter"/>
</dbReference>
<evidence type="ECO:0000313" key="13">
    <source>
        <dbReference type="EMBL" id="KAH6658347.1"/>
    </source>
</evidence>
<dbReference type="EC" id="1.5.1.10" evidence="8"/>
<reference evidence="13" key="1">
    <citation type="journal article" date="2021" name="Nat. Commun.">
        <title>Genetic determinants of endophytism in the Arabidopsis root mycobiome.</title>
        <authorList>
            <person name="Mesny F."/>
            <person name="Miyauchi S."/>
            <person name="Thiergart T."/>
            <person name="Pickel B."/>
            <person name="Atanasova L."/>
            <person name="Karlsson M."/>
            <person name="Huettel B."/>
            <person name="Barry K.W."/>
            <person name="Haridas S."/>
            <person name="Chen C."/>
            <person name="Bauer D."/>
            <person name="Andreopoulos W."/>
            <person name="Pangilinan J."/>
            <person name="LaButti K."/>
            <person name="Riley R."/>
            <person name="Lipzen A."/>
            <person name="Clum A."/>
            <person name="Drula E."/>
            <person name="Henrissat B."/>
            <person name="Kohler A."/>
            <person name="Grigoriev I.V."/>
            <person name="Martin F.M."/>
            <person name="Hacquard S."/>
        </authorList>
    </citation>
    <scope>NUCLEOTIDE SEQUENCE</scope>
    <source>
        <strain evidence="13">MPI-SDFR-AT-0073</strain>
    </source>
</reference>
<dbReference type="SUPFAM" id="SSF51735">
    <property type="entry name" value="NAD(P)-binding Rossmann-fold domains"/>
    <property type="match status" value="1"/>
</dbReference>
<dbReference type="RefSeq" id="XP_045962581.1">
    <property type="nucleotide sequence ID" value="XM_046104708.1"/>
</dbReference>
<dbReference type="GeneID" id="70133599"/>
<dbReference type="FunFam" id="1.10.1870.10:FF:000002">
    <property type="entry name" value="Saccharopine dehydrogenase Lys9"/>
    <property type="match status" value="1"/>
</dbReference>
<keyword evidence="2" id="KW-0521">NADP</keyword>
<keyword evidence="3" id="KW-0560">Oxidoreductase</keyword>
<evidence type="ECO:0000256" key="6">
    <source>
        <dbReference type="ARBA" id="ARBA00051869"/>
    </source>
</evidence>
<evidence type="ECO:0000259" key="11">
    <source>
        <dbReference type="Pfam" id="PF03435"/>
    </source>
</evidence>
<evidence type="ECO:0000256" key="7">
    <source>
        <dbReference type="ARBA" id="ARBA00060549"/>
    </source>
</evidence>
<dbReference type="FunFam" id="3.40.50.720:FF:000072">
    <property type="entry name" value="Saccharopine dehydrogenase [NADP(+), L-glutamate-forming]"/>
    <property type="match status" value="1"/>
</dbReference>
<dbReference type="PANTHER" id="PTHR11133">
    <property type="entry name" value="SACCHAROPINE DEHYDROGENASE"/>
    <property type="match status" value="1"/>
</dbReference>
<dbReference type="InterPro" id="IPR005097">
    <property type="entry name" value="Sacchrp_dh_NADP-bd"/>
</dbReference>
<keyword evidence="14" id="KW-1185">Reference proteome</keyword>
<evidence type="ECO:0000256" key="10">
    <source>
        <dbReference type="ARBA" id="ARBA00083134"/>
    </source>
</evidence>
<evidence type="ECO:0000256" key="8">
    <source>
        <dbReference type="ARBA" id="ARBA00066976"/>
    </source>
</evidence>
<dbReference type="GO" id="GO:0019878">
    <property type="term" value="P:lysine biosynthetic process via aminoadipic acid"/>
    <property type="evidence" value="ECO:0007669"/>
    <property type="project" value="TreeGrafter"/>
</dbReference>